<evidence type="ECO:0000313" key="2">
    <source>
        <dbReference type="EMBL" id="PWR75104.1"/>
    </source>
</evidence>
<dbReference type="PIRSF" id="PIRSF006421">
    <property type="entry name" value="UCP006421"/>
    <property type="match status" value="1"/>
</dbReference>
<accession>A0A2V2N4U2</accession>
<protein>
    <recommendedName>
        <fullName evidence="1">UPF0280 protein DLD82_06465</fullName>
    </recommendedName>
</protein>
<dbReference type="HAMAP" id="MF_01079">
    <property type="entry name" value="UPF0280"/>
    <property type="match status" value="1"/>
</dbReference>
<keyword evidence="3" id="KW-1185">Reference proteome</keyword>
<dbReference type="Proteomes" id="UP000245934">
    <property type="component" value="Unassembled WGS sequence"/>
</dbReference>
<dbReference type="NCBIfam" id="NF003324">
    <property type="entry name" value="PRK04334.1-4"/>
    <property type="match status" value="1"/>
</dbReference>
<name>A0A2V2N4U2_9EURY</name>
<comment type="caution">
    <text evidence="2">The sequence shown here is derived from an EMBL/GenBank/DDBJ whole genome shotgun (WGS) entry which is preliminary data.</text>
</comment>
<evidence type="ECO:0000256" key="1">
    <source>
        <dbReference type="HAMAP-Rule" id="MF_01079"/>
    </source>
</evidence>
<gene>
    <name evidence="2" type="ORF">DLD82_06465</name>
</gene>
<organism evidence="2 3">
    <name type="scientific">Methanospirillum stamsii</name>
    <dbReference type="NCBI Taxonomy" id="1277351"/>
    <lineage>
        <taxon>Archaea</taxon>
        <taxon>Methanobacteriati</taxon>
        <taxon>Methanobacteriota</taxon>
        <taxon>Stenosarchaea group</taxon>
        <taxon>Methanomicrobia</taxon>
        <taxon>Methanomicrobiales</taxon>
        <taxon>Methanospirillaceae</taxon>
        <taxon>Methanospirillum</taxon>
    </lineage>
</organism>
<dbReference type="AlphaFoldDB" id="A0A2V2N4U2"/>
<dbReference type="OrthoDB" id="50299at2157"/>
<reference evidence="2 3" key="1">
    <citation type="submission" date="2018-05" db="EMBL/GenBank/DDBJ databases">
        <title>Draft genome of Methanospirillum stamsii Pt1.</title>
        <authorList>
            <person name="Dueholm M.S."/>
            <person name="Nielsen P.H."/>
            <person name="Bakmann L.F."/>
            <person name="Otzen D.E."/>
        </authorList>
    </citation>
    <scope>NUCLEOTIDE SEQUENCE [LARGE SCALE GENOMIC DNA]</scope>
    <source>
        <strain evidence="2 3">Pt1</strain>
    </source>
</reference>
<sequence>MTIRYHFELRETIATILADNEEVIQAASMGMRTARSELERYLVRDPFFGTSYEPVQVPDHPIIARRMAQAAEKAGVGPMAAVAGAVAEHGVAAAQKSGASFCVIDNGGDIALITDRPVRIGIYAGESPLSGKYAFVIRPTDEIYGICTSSATVGHSFSFGTADSVTVFSSDPILADAVATAVCNVLTISDKSCLDELDTEIDGVYAIFNDTSIIWGEVPPLVRAEKRDDLITTGGLGFFTRES</sequence>
<evidence type="ECO:0000313" key="3">
    <source>
        <dbReference type="Proteomes" id="UP000245934"/>
    </source>
</evidence>
<dbReference type="SUPFAM" id="SSF143631">
    <property type="entry name" value="ApbE-like"/>
    <property type="match status" value="1"/>
</dbReference>
<dbReference type="InterPro" id="IPR037456">
    <property type="entry name" value="MA1715-like"/>
</dbReference>
<dbReference type="GeneID" id="97609986"/>
<dbReference type="Gene3D" id="3.10.520.10">
    <property type="entry name" value="ApbE-like domains"/>
    <property type="match status" value="1"/>
</dbReference>
<dbReference type="EMBL" id="QGMZ01000013">
    <property type="protein sequence ID" value="PWR75104.1"/>
    <property type="molecule type" value="Genomic_DNA"/>
</dbReference>
<proteinExistence type="inferred from homology"/>
<dbReference type="InterPro" id="IPR007183">
    <property type="entry name" value="UPF0280"/>
</dbReference>
<comment type="similarity">
    <text evidence="1">Belongs to the UPF0280 family.</text>
</comment>
<dbReference type="InterPro" id="IPR003374">
    <property type="entry name" value="ApbE-like_sf"/>
</dbReference>
<dbReference type="RefSeq" id="WP_109940298.1">
    <property type="nucleotide sequence ID" value="NZ_CP176366.1"/>
</dbReference>